<dbReference type="CDD" id="cd06170">
    <property type="entry name" value="LuxR_C_like"/>
    <property type="match status" value="1"/>
</dbReference>
<evidence type="ECO:0000313" key="11">
    <source>
        <dbReference type="Proteomes" id="UP000625804"/>
    </source>
</evidence>
<evidence type="ECO:0000256" key="2">
    <source>
        <dbReference type="ARBA" id="ARBA00022553"/>
    </source>
</evidence>
<keyword evidence="5" id="KW-0238">DNA-binding</keyword>
<reference evidence="10" key="1">
    <citation type="submission" date="2020-06" db="EMBL/GenBank/DDBJ databases">
        <title>A novel thermopfilic bacterium from Erzurum, Turkey.</title>
        <authorList>
            <person name="Adiguzel A."/>
            <person name="Ay H."/>
            <person name="Baltaci M.O."/>
        </authorList>
    </citation>
    <scope>NUCLEOTIDE SEQUENCE</scope>
    <source>
        <strain evidence="10">P2</strain>
    </source>
</reference>
<proteinExistence type="predicted"/>
<dbReference type="SUPFAM" id="SSF52172">
    <property type="entry name" value="CheY-like"/>
    <property type="match status" value="1"/>
</dbReference>
<dbReference type="InterPro" id="IPR036388">
    <property type="entry name" value="WH-like_DNA-bd_sf"/>
</dbReference>
<dbReference type="Pfam" id="PF00196">
    <property type="entry name" value="GerE"/>
    <property type="match status" value="1"/>
</dbReference>
<dbReference type="PROSITE" id="PS50043">
    <property type="entry name" value="HTH_LUXR_2"/>
    <property type="match status" value="1"/>
</dbReference>
<dbReference type="PROSITE" id="PS50110">
    <property type="entry name" value="RESPONSE_REGULATORY"/>
    <property type="match status" value="1"/>
</dbReference>
<evidence type="ECO:0000256" key="3">
    <source>
        <dbReference type="ARBA" id="ARBA00023012"/>
    </source>
</evidence>
<evidence type="ECO:0000256" key="1">
    <source>
        <dbReference type="ARBA" id="ARBA00004496"/>
    </source>
</evidence>
<dbReference type="InterPro" id="IPR001789">
    <property type="entry name" value="Sig_transdc_resp-reg_receiver"/>
</dbReference>
<dbReference type="Gene3D" id="1.10.10.10">
    <property type="entry name" value="Winged helix-like DNA-binding domain superfamily/Winged helix DNA-binding domain"/>
    <property type="match status" value="1"/>
</dbReference>
<feature type="domain" description="HTH luxR-type" evidence="8">
    <location>
        <begin position="136"/>
        <end position="201"/>
    </location>
</feature>
<keyword evidence="11" id="KW-1185">Reference proteome</keyword>
<evidence type="ECO:0000256" key="6">
    <source>
        <dbReference type="ARBA" id="ARBA00023163"/>
    </source>
</evidence>
<comment type="subcellular location">
    <subcellularLocation>
        <location evidence="1">Cytoplasm</location>
    </subcellularLocation>
</comment>
<dbReference type="Proteomes" id="UP000625804">
    <property type="component" value="Unassembled WGS sequence"/>
</dbReference>
<dbReference type="RefSeq" id="WP_173731918.1">
    <property type="nucleotide sequence ID" value="NZ_JABTTE010000020.1"/>
</dbReference>
<dbReference type="InterPro" id="IPR016032">
    <property type="entry name" value="Sig_transdc_resp-reg_C-effctor"/>
</dbReference>
<dbReference type="PRINTS" id="PR00038">
    <property type="entry name" value="HTHLUXR"/>
</dbReference>
<dbReference type="GO" id="GO:0000160">
    <property type="term" value="P:phosphorelay signal transduction system"/>
    <property type="evidence" value="ECO:0007669"/>
    <property type="project" value="UniProtKB-KW"/>
</dbReference>
<evidence type="ECO:0000259" key="9">
    <source>
        <dbReference type="PROSITE" id="PS50110"/>
    </source>
</evidence>
<dbReference type="Gene3D" id="3.40.50.2300">
    <property type="match status" value="1"/>
</dbReference>
<feature type="modified residue" description="4-aspartylphosphate" evidence="7">
    <location>
        <position position="57"/>
    </location>
</feature>
<dbReference type="PANTHER" id="PTHR45566">
    <property type="entry name" value="HTH-TYPE TRANSCRIPTIONAL REGULATOR YHJB-RELATED"/>
    <property type="match status" value="1"/>
</dbReference>
<dbReference type="InterPro" id="IPR058245">
    <property type="entry name" value="NreC/VraR/RcsB-like_REC"/>
</dbReference>
<evidence type="ECO:0000256" key="5">
    <source>
        <dbReference type="ARBA" id="ARBA00023125"/>
    </source>
</evidence>
<keyword evidence="6" id="KW-0804">Transcription</keyword>
<dbReference type="InterPro" id="IPR051015">
    <property type="entry name" value="EvgA-like"/>
</dbReference>
<keyword evidence="4" id="KW-0805">Transcription regulation</keyword>
<dbReference type="GO" id="GO:0005737">
    <property type="term" value="C:cytoplasm"/>
    <property type="evidence" value="ECO:0007669"/>
    <property type="project" value="UniProtKB-SubCell"/>
</dbReference>
<protein>
    <submittedName>
        <fullName evidence="10">Response regulator transcription factor</fullName>
    </submittedName>
</protein>
<dbReference type="CDD" id="cd17535">
    <property type="entry name" value="REC_NarL-like"/>
    <property type="match status" value="1"/>
</dbReference>
<keyword evidence="2 7" id="KW-0597">Phosphoprotein</keyword>
<evidence type="ECO:0000256" key="4">
    <source>
        <dbReference type="ARBA" id="ARBA00023015"/>
    </source>
</evidence>
<dbReference type="InterPro" id="IPR011006">
    <property type="entry name" value="CheY-like_superfamily"/>
</dbReference>
<organism evidence="10 11">
    <name type="scientific">Calidifontibacillus erzurumensis</name>
    <dbReference type="NCBI Taxonomy" id="2741433"/>
    <lineage>
        <taxon>Bacteria</taxon>
        <taxon>Bacillati</taxon>
        <taxon>Bacillota</taxon>
        <taxon>Bacilli</taxon>
        <taxon>Bacillales</taxon>
        <taxon>Bacillaceae</taxon>
        <taxon>Calidifontibacillus/Schinkia group</taxon>
        <taxon>Calidifontibacillus</taxon>
    </lineage>
</organism>
<dbReference type="Pfam" id="PF00072">
    <property type="entry name" value="Response_reg"/>
    <property type="match status" value="1"/>
</dbReference>
<name>A0A8J8GF17_9BACI</name>
<gene>
    <name evidence="10" type="ORF">HR057_13220</name>
</gene>
<evidence type="ECO:0000313" key="10">
    <source>
        <dbReference type="EMBL" id="NSL52714.1"/>
    </source>
</evidence>
<keyword evidence="3" id="KW-0902">Two-component regulatory system</keyword>
<sequence length="208" mass="23726">MNGKIKIMIIDNYPFILEALGECLGKVEDFNVTSKLNDVDTAYKALEKKLPDVIVIDPFFNDSRGMDFIKNIKEAYKDLVKIIVFSNIKCCECVRMVYNLGVSAFLLKVDSFEKIINAIRQSYLGNILLPNHYFITDDPLNTLTMTEIKILHLISKEKNNQEIAKELHISKRTVEYHISSIFQKLGVNSRVGAVMKGMEMGLLYLPVI</sequence>
<feature type="domain" description="Response regulatory" evidence="9">
    <location>
        <begin position="6"/>
        <end position="123"/>
    </location>
</feature>
<comment type="caution">
    <text evidence="10">The sequence shown here is derived from an EMBL/GenBank/DDBJ whole genome shotgun (WGS) entry which is preliminary data.</text>
</comment>
<evidence type="ECO:0000256" key="7">
    <source>
        <dbReference type="PROSITE-ProRule" id="PRU00169"/>
    </source>
</evidence>
<dbReference type="GO" id="GO:0003677">
    <property type="term" value="F:DNA binding"/>
    <property type="evidence" value="ECO:0007669"/>
    <property type="project" value="UniProtKB-KW"/>
</dbReference>
<dbReference type="AlphaFoldDB" id="A0A8J8GF17"/>
<dbReference type="SUPFAM" id="SSF46894">
    <property type="entry name" value="C-terminal effector domain of the bipartite response regulators"/>
    <property type="match status" value="1"/>
</dbReference>
<dbReference type="InterPro" id="IPR000792">
    <property type="entry name" value="Tscrpt_reg_LuxR_C"/>
</dbReference>
<dbReference type="PANTHER" id="PTHR45566:SF1">
    <property type="entry name" value="HTH-TYPE TRANSCRIPTIONAL REGULATOR YHJB-RELATED"/>
    <property type="match status" value="1"/>
</dbReference>
<dbReference type="EMBL" id="JABTTE010000020">
    <property type="protein sequence ID" value="NSL52714.1"/>
    <property type="molecule type" value="Genomic_DNA"/>
</dbReference>
<accession>A0A8J8GF17</accession>
<evidence type="ECO:0000259" key="8">
    <source>
        <dbReference type="PROSITE" id="PS50043"/>
    </source>
</evidence>
<dbReference type="SMART" id="SM00421">
    <property type="entry name" value="HTH_LUXR"/>
    <property type="match status" value="1"/>
</dbReference>
<dbReference type="GO" id="GO:0006355">
    <property type="term" value="P:regulation of DNA-templated transcription"/>
    <property type="evidence" value="ECO:0007669"/>
    <property type="project" value="InterPro"/>
</dbReference>